<keyword evidence="2" id="KW-0813">Transport</keyword>
<dbReference type="SUPFAM" id="SSF103473">
    <property type="entry name" value="MFS general substrate transporter"/>
    <property type="match status" value="1"/>
</dbReference>
<dbReference type="GO" id="GO:0022857">
    <property type="term" value="F:transmembrane transporter activity"/>
    <property type="evidence" value="ECO:0007669"/>
    <property type="project" value="InterPro"/>
</dbReference>
<feature type="transmembrane region" description="Helical" evidence="7">
    <location>
        <begin position="80"/>
        <end position="97"/>
    </location>
</feature>
<dbReference type="PANTHER" id="PTHR42718">
    <property type="entry name" value="MAJOR FACILITATOR SUPERFAMILY MULTIDRUG TRANSPORTER MFSC"/>
    <property type="match status" value="1"/>
</dbReference>
<comment type="subcellular location">
    <subcellularLocation>
        <location evidence="1">Cell membrane</location>
        <topology evidence="1">Multi-pass membrane protein</topology>
    </subcellularLocation>
</comment>
<dbReference type="InterPro" id="IPR020846">
    <property type="entry name" value="MFS_dom"/>
</dbReference>
<organism evidence="9 10">
    <name type="scientific">Cellulomonas humilata</name>
    <dbReference type="NCBI Taxonomy" id="144055"/>
    <lineage>
        <taxon>Bacteria</taxon>
        <taxon>Bacillati</taxon>
        <taxon>Actinomycetota</taxon>
        <taxon>Actinomycetes</taxon>
        <taxon>Micrococcales</taxon>
        <taxon>Cellulomonadaceae</taxon>
        <taxon>Cellulomonas</taxon>
    </lineage>
</organism>
<dbReference type="Pfam" id="PF07690">
    <property type="entry name" value="MFS_1"/>
    <property type="match status" value="1"/>
</dbReference>
<dbReference type="InterPro" id="IPR011701">
    <property type="entry name" value="MFS"/>
</dbReference>
<feature type="transmembrane region" description="Helical" evidence="7">
    <location>
        <begin position="202"/>
        <end position="220"/>
    </location>
</feature>
<protein>
    <submittedName>
        <fullName evidence="9">MFS transporter</fullName>
    </submittedName>
</protein>
<name>A0A7Y6DZJ9_9CELL</name>
<feature type="domain" description="Major facilitator superfamily (MFS) profile" evidence="8">
    <location>
        <begin position="14"/>
        <end position="467"/>
    </location>
</feature>
<dbReference type="InterPro" id="IPR036259">
    <property type="entry name" value="MFS_trans_sf"/>
</dbReference>
<keyword evidence="10" id="KW-1185">Reference proteome</keyword>
<evidence type="ECO:0000256" key="6">
    <source>
        <dbReference type="ARBA" id="ARBA00023136"/>
    </source>
</evidence>
<feature type="transmembrane region" description="Helical" evidence="7">
    <location>
        <begin position="358"/>
        <end position="378"/>
    </location>
</feature>
<feature type="transmembrane region" description="Helical" evidence="7">
    <location>
        <begin position="166"/>
        <end position="190"/>
    </location>
</feature>
<feature type="transmembrane region" description="Helical" evidence="7">
    <location>
        <begin position="12"/>
        <end position="36"/>
    </location>
</feature>
<feature type="transmembrane region" description="Helical" evidence="7">
    <location>
        <begin position="140"/>
        <end position="160"/>
    </location>
</feature>
<feature type="transmembrane region" description="Helical" evidence="7">
    <location>
        <begin position="109"/>
        <end position="128"/>
    </location>
</feature>
<evidence type="ECO:0000256" key="1">
    <source>
        <dbReference type="ARBA" id="ARBA00004651"/>
    </source>
</evidence>
<evidence type="ECO:0000259" key="8">
    <source>
        <dbReference type="PROSITE" id="PS50850"/>
    </source>
</evidence>
<feature type="transmembrane region" description="Helical" evidence="7">
    <location>
        <begin position="441"/>
        <end position="463"/>
    </location>
</feature>
<keyword evidence="3" id="KW-1003">Cell membrane</keyword>
<dbReference type="Gene3D" id="1.20.1720.10">
    <property type="entry name" value="Multidrug resistance protein D"/>
    <property type="match status" value="1"/>
</dbReference>
<dbReference type="RefSeq" id="WP_175349020.1">
    <property type="nucleotide sequence ID" value="NZ_JABMCI010000070.1"/>
</dbReference>
<evidence type="ECO:0000313" key="10">
    <source>
        <dbReference type="Proteomes" id="UP000565724"/>
    </source>
</evidence>
<accession>A0A7Y6DZJ9</accession>
<evidence type="ECO:0000256" key="2">
    <source>
        <dbReference type="ARBA" id="ARBA00022448"/>
    </source>
</evidence>
<comment type="caution">
    <text evidence="9">The sequence shown here is derived from an EMBL/GenBank/DDBJ whole genome shotgun (WGS) entry which is preliminary data.</text>
</comment>
<dbReference type="InterPro" id="IPR005829">
    <property type="entry name" value="Sugar_transporter_CS"/>
</dbReference>
<evidence type="ECO:0000256" key="3">
    <source>
        <dbReference type="ARBA" id="ARBA00022475"/>
    </source>
</evidence>
<feature type="transmembrane region" description="Helical" evidence="7">
    <location>
        <begin position="399"/>
        <end position="421"/>
    </location>
</feature>
<dbReference type="EMBL" id="JABMCI010000070">
    <property type="protein sequence ID" value="NUU19104.1"/>
    <property type="molecule type" value="Genomic_DNA"/>
</dbReference>
<reference evidence="9 10" key="1">
    <citation type="submission" date="2020-05" db="EMBL/GenBank/DDBJ databases">
        <title>Genome Sequencing of Type Strains.</title>
        <authorList>
            <person name="Lemaire J.F."/>
            <person name="Inderbitzin P."/>
            <person name="Gregorio O.A."/>
            <person name="Collins S.B."/>
            <person name="Wespe N."/>
            <person name="Knight-Connoni V."/>
        </authorList>
    </citation>
    <scope>NUCLEOTIDE SEQUENCE [LARGE SCALE GENOMIC DNA]</scope>
    <source>
        <strain evidence="9 10">ATCC 25174</strain>
    </source>
</reference>
<evidence type="ECO:0000256" key="4">
    <source>
        <dbReference type="ARBA" id="ARBA00022692"/>
    </source>
</evidence>
<dbReference type="AlphaFoldDB" id="A0A7Y6DZJ9"/>
<keyword evidence="6 7" id="KW-0472">Membrane</keyword>
<dbReference type="GO" id="GO:0005886">
    <property type="term" value="C:plasma membrane"/>
    <property type="evidence" value="ECO:0007669"/>
    <property type="project" value="UniProtKB-SubCell"/>
</dbReference>
<evidence type="ECO:0000256" key="7">
    <source>
        <dbReference type="SAM" id="Phobius"/>
    </source>
</evidence>
<dbReference type="Proteomes" id="UP000565724">
    <property type="component" value="Unassembled WGS sequence"/>
</dbReference>
<dbReference type="PROSITE" id="PS00216">
    <property type="entry name" value="SUGAR_TRANSPORT_1"/>
    <property type="match status" value="1"/>
</dbReference>
<dbReference type="CDD" id="cd17321">
    <property type="entry name" value="MFS_MMR_MDR_like"/>
    <property type="match status" value="1"/>
</dbReference>
<feature type="transmembrane region" description="Helical" evidence="7">
    <location>
        <begin position="271"/>
        <end position="294"/>
    </location>
</feature>
<gene>
    <name evidence="9" type="ORF">HP550_17795</name>
</gene>
<evidence type="ECO:0000313" key="9">
    <source>
        <dbReference type="EMBL" id="NUU19104.1"/>
    </source>
</evidence>
<keyword evidence="5 7" id="KW-1133">Transmembrane helix</keyword>
<feature type="transmembrane region" description="Helical" evidence="7">
    <location>
        <begin position="333"/>
        <end position="352"/>
    </location>
</feature>
<keyword evidence="4 7" id="KW-0812">Transmembrane</keyword>
<proteinExistence type="predicted"/>
<dbReference type="PROSITE" id="PS50850">
    <property type="entry name" value="MFS"/>
    <property type="match status" value="1"/>
</dbReference>
<dbReference type="Gene3D" id="1.20.1250.20">
    <property type="entry name" value="MFS general substrate transporter like domains"/>
    <property type="match status" value="1"/>
</dbReference>
<sequence>MSALLDKPAARWWALAVLALTQLVVVLDTTIVAIALPDAQAALGMSDDQRQWLVTAYALTFGSLLLLGGRVADYWGRKRTFMVGMVGFGLASAWGGLAQGGTELIAARAVQGVFAALLAPAALAMVTVTFPHGKDRNKAFAIMGIVAGTGAAIGLLLGGVLTEFATWRWCLLVNVVFVVIGMVGGALLLTESKAEGDNRYDVWGTVTVILGLGSLVYGFTRAEHGWGSADTIGFLAGGVVMLAVFVWIQCRVAQPLLPLRVVAHRVRAGAFLVQAVIGSVMLGSMLYLTLYFQIVMGLTPLLAGVANVAMTVVIMGCTPVSTTMLDRFGPRPLLIAGPLFCAAGLFFFAMAITPAGSYVTQVLPGLVLLGIGFSGLFVPLQNLALTGVEPHDAGVASATVSSTFHIGGSIGIAVFTVLYAHTVADSLGSGAGQLAAFTDGYSTAFLAAGVGMLAAAAIAAFLIRGTKDELMPPRAAEHATVLVGAH</sequence>
<feature type="transmembrane region" description="Helical" evidence="7">
    <location>
        <begin position="51"/>
        <end position="68"/>
    </location>
</feature>
<evidence type="ECO:0000256" key="5">
    <source>
        <dbReference type="ARBA" id="ARBA00022989"/>
    </source>
</evidence>
<feature type="transmembrane region" description="Helical" evidence="7">
    <location>
        <begin position="300"/>
        <end position="321"/>
    </location>
</feature>
<dbReference type="PANTHER" id="PTHR42718:SF46">
    <property type="entry name" value="BLR6921 PROTEIN"/>
    <property type="match status" value="1"/>
</dbReference>
<feature type="transmembrane region" description="Helical" evidence="7">
    <location>
        <begin position="232"/>
        <end position="250"/>
    </location>
</feature>